<keyword evidence="3" id="KW-1185">Reference proteome</keyword>
<protein>
    <submittedName>
        <fullName evidence="2">Heterokaryon incompatibility protein</fullName>
    </submittedName>
</protein>
<evidence type="ECO:0000313" key="3">
    <source>
        <dbReference type="Proteomes" id="UP000605986"/>
    </source>
</evidence>
<evidence type="ECO:0000259" key="1">
    <source>
        <dbReference type="Pfam" id="PF06985"/>
    </source>
</evidence>
<dbReference type="Proteomes" id="UP000605986">
    <property type="component" value="Unassembled WGS sequence"/>
</dbReference>
<dbReference type="AlphaFoldDB" id="A0A8H4P3B2"/>
<dbReference type="PANTHER" id="PTHR24148">
    <property type="entry name" value="ANKYRIN REPEAT DOMAIN-CONTAINING PROTEIN 39 HOMOLOG-RELATED"/>
    <property type="match status" value="1"/>
</dbReference>
<dbReference type="OrthoDB" id="3553147at2759"/>
<reference evidence="2" key="1">
    <citation type="submission" date="2020-01" db="EMBL/GenBank/DDBJ databases">
        <title>Identification and distribution of gene clusters putatively required for synthesis of sphingolipid metabolism inhibitors in phylogenetically diverse species of the filamentous fungus Fusarium.</title>
        <authorList>
            <person name="Kim H.-S."/>
            <person name="Busman M."/>
            <person name="Brown D.W."/>
            <person name="Divon H."/>
            <person name="Uhlig S."/>
            <person name="Proctor R.H."/>
        </authorList>
    </citation>
    <scope>NUCLEOTIDE SEQUENCE</scope>
    <source>
        <strain evidence="2">NRRL 53441</strain>
    </source>
</reference>
<gene>
    <name evidence="2" type="ORF">F53441_9571</name>
</gene>
<organism evidence="2 3">
    <name type="scientific">Fusarium austroafricanum</name>
    <dbReference type="NCBI Taxonomy" id="2364996"/>
    <lineage>
        <taxon>Eukaryota</taxon>
        <taxon>Fungi</taxon>
        <taxon>Dikarya</taxon>
        <taxon>Ascomycota</taxon>
        <taxon>Pezizomycotina</taxon>
        <taxon>Sordariomycetes</taxon>
        <taxon>Hypocreomycetidae</taxon>
        <taxon>Hypocreales</taxon>
        <taxon>Nectriaceae</taxon>
        <taxon>Fusarium</taxon>
        <taxon>Fusarium concolor species complex</taxon>
    </lineage>
</organism>
<dbReference type="Pfam" id="PF06985">
    <property type="entry name" value="HET"/>
    <property type="match status" value="1"/>
</dbReference>
<accession>A0A8H4P3B2</accession>
<evidence type="ECO:0000313" key="2">
    <source>
        <dbReference type="EMBL" id="KAF4446867.1"/>
    </source>
</evidence>
<proteinExistence type="predicted"/>
<name>A0A8H4P3B2_9HYPO</name>
<sequence>MDTYTYSPVSQSEIRLVTVKPGGADGQLEASIKNVELDPDNPPKYTALSYCWGNAVNLVKVPCDGKIFSITTALHGALVEIIKFSPHDALWIDQICINQEDMAEKSEQVSKMNQIYDKAETVLAWLGPAVKSTELGVEFVKKVGQVALPTATDMFLWDNYDEKHEETKLERVEELTDEQSSELGIPFTDEGCWRAFSEFFDRPWFQRMWTVQEIIQARKAVVVCGPYSLSWEHVSAAARWFCYKAQPIHNKYPRQVDGMCLVKDMVAIPWRFKMGSEYYPGLFNQKTHPTCKWGLRDLLENLRPRLATDPRDKVFALLGISDIDSKLLDDNGMAVDYSMSVTDVFTQATDEIIKVDTSDLNVIWSARQRNEETGWPSWVPDWRLATGTGCKWGIGAPLKSLGKPNGKHTYIPTTDPHSLAVRGKAIGRVTYTNEHRHFGDLFQYSCLRQVYDACMARLSTYPTGENVKTAFGLTLIGGLPFPTGLQKNETSLETYTDKYMEFYDNTQMPFGTPEENAVREAALKKTYAVGLDMSWLQEVLKTYCERRFVVTDSGYMGLAHHEVLEGDVIAVVVGLEWPCVLRPKSERHDDGYEFVGDAYCHGVMNGEAVQEILNESKEGQVFTLR</sequence>
<dbReference type="Pfam" id="PF26639">
    <property type="entry name" value="Het-6_barrel"/>
    <property type="match status" value="1"/>
</dbReference>
<dbReference type="PANTHER" id="PTHR24148:SF64">
    <property type="entry name" value="HETEROKARYON INCOMPATIBILITY DOMAIN-CONTAINING PROTEIN"/>
    <property type="match status" value="1"/>
</dbReference>
<dbReference type="InterPro" id="IPR010730">
    <property type="entry name" value="HET"/>
</dbReference>
<comment type="caution">
    <text evidence="2">The sequence shown here is derived from an EMBL/GenBank/DDBJ whole genome shotgun (WGS) entry which is preliminary data.</text>
</comment>
<feature type="domain" description="Heterokaryon incompatibility" evidence="1">
    <location>
        <begin position="45"/>
        <end position="213"/>
    </location>
</feature>
<dbReference type="EMBL" id="JAADJG010000433">
    <property type="protein sequence ID" value="KAF4446867.1"/>
    <property type="molecule type" value="Genomic_DNA"/>
</dbReference>
<dbReference type="InterPro" id="IPR052895">
    <property type="entry name" value="HetReg/Transcr_Mod"/>
</dbReference>